<dbReference type="EMBL" id="CP109020">
    <property type="protein sequence ID" value="WUT87962.1"/>
    <property type="molecule type" value="Genomic_DNA"/>
</dbReference>
<gene>
    <name evidence="2" type="ORF">OG515_37530</name>
</gene>
<feature type="domain" description="Carboxymuconolactone decarboxylase-like" evidence="1">
    <location>
        <begin position="19"/>
        <end position="104"/>
    </location>
</feature>
<dbReference type="SUPFAM" id="SSF69118">
    <property type="entry name" value="AhpD-like"/>
    <property type="match status" value="1"/>
</dbReference>
<organism evidence="2 3">
    <name type="scientific">Streptomyces melanogenes</name>
    <dbReference type="NCBI Taxonomy" id="67326"/>
    <lineage>
        <taxon>Bacteria</taxon>
        <taxon>Bacillati</taxon>
        <taxon>Actinomycetota</taxon>
        <taxon>Actinomycetes</taxon>
        <taxon>Kitasatosporales</taxon>
        <taxon>Streptomycetaceae</taxon>
        <taxon>Streptomyces</taxon>
    </lineage>
</organism>
<keyword evidence="3" id="KW-1185">Reference proteome</keyword>
<dbReference type="NCBIfam" id="TIGR00778">
    <property type="entry name" value="ahpD_dom"/>
    <property type="match status" value="1"/>
</dbReference>
<reference evidence="2" key="1">
    <citation type="submission" date="2022-10" db="EMBL/GenBank/DDBJ databases">
        <title>The complete genomes of actinobacterial strains from the NBC collection.</title>
        <authorList>
            <person name="Joergensen T.S."/>
            <person name="Alvarez Arevalo M."/>
            <person name="Sterndorff E.B."/>
            <person name="Faurdal D."/>
            <person name="Vuksanovic O."/>
            <person name="Mourched A.-S."/>
            <person name="Charusanti P."/>
            <person name="Shaw S."/>
            <person name="Blin K."/>
            <person name="Weber T."/>
        </authorList>
    </citation>
    <scope>NUCLEOTIDE SEQUENCE</scope>
    <source>
        <strain evidence="2">NBC_00668</strain>
        <plasmid evidence="2">unnamed1</plasmid>
    </source>
</reference>
<dbReference type="InterPro" id="IPR029032">
    <property type="entry name" value="AhpD-like"/>
</dbReference>
<sequence>MTAPTTPAPRMRNPAVVLPEAMRAIRALLAALEAAENAGVPKATLELVHLRASQINGCSYCVHGGVISAKKAGESDERLHTVAAWRESRYFTDAERAALALAEAATRLSDRPDPVPDTVWDEAARHYDERQLAVLTLTIALTNLFNRLNATTRQPAGATW</sequence>
<dbReference type="PANTHER" id="PTHR34846">
    <property type="entry name" value="4-CARBOXYMUCONOLACTONE DECARBOXYLASE FAMILY PROTEIN (AFU_ORTHOLOGUE AFUA_6G11590)"/>
    <property type="match status" value="1"/>
</dbReference>
<dbReference type="InterPro" id="IPR004675">
    <property type="entry name" value="AhpD_core"/>
</dbReference>
<protein>
    <submittedName>
        <fullName evidence="2">Carboxymuconolactone decarboxylase family protein</fullName>
    </submittedName>
</protein>
<accession>A0ABZ1XX54</accession>
<geneLocation type="plasmid" evidence="2 3">
    <name>unnamed1</name>
</geneLocation>
<dbReference type="PANTHER" id="PTHR34846:SF7">
    <property type="entry name" value="BLL7811 PROTEIN"/>
    <property type="match status" value="1"/>
</dbReference>
<evidence type="ECO:0000313" key="3">
    <source>
        <dbReference type="Proteomes" id="UP001432060"/>
    </source>
</evidence>
<dbReference type="Gene3D" id="1.20.1290.10">
    <property type="entry name" value="AhpD-like"/>
    <property type="match status" value="1"/>
</dbReference>
<dbReference type="RefSeq" id="WP_329404961.1">
    <property type="nucleotide sequence ID" value="NZ_CP109020.1"/>
</dbReference>
<name>A0ABZ1XX54_9ACTN</name>
<dbReference type="Pfam" id="PF02627">
    <property type="entry name" value="CMD"/>
    <property type="match status" value="1"/>
</dbReference>
<evidence type="ECO:0000313" key="2">
    <source>
        <dbReference type="EMBL" id="WUT87962.1"/>
    </source>
</evidence>
<dbReference type="Proteomes" id="UP001432060">
    <property type="component" value="Plasmid unnamed1"/>
</dbReference>
<keyword evidence="2" id="KW-0614">Plasmid</keyword>
<proteinExistence type="predicted"/>
<dbReference type="InterPro" id="IPR003779">
    <property type="entry name" value="CMD-like"/>
</dbReference>
<evidence type="ECO:0000259" key="1">
    <source>
        <dbReference type="Pfam" id="PF02627"/>
    </source>
</evidence>